<dbReference type="InterPro" id="IPR027417">
    <property type="entry name" value="P-loop_NTPase"/>
</dbReference>
<dbReference type="STRING" id="1760988.SAMN02949497_3039"/>
<keyword evidence="2" id="KW-0812">Transmembrane</keyword>
<sequence>MSFDQGLAAAQAWAEQAVAGAWLNPGDIRALLELRPDTPASLFEADSHRPLVAAFFGGTGVGKSTLLNRLAGQAIARTGVERPTSREVSIYLHDSIQLRHLPNHFPLDRVRIAQHHDAAQRPVLWIDMPDIDSVEQHNRELVLEWLPHIDVLIYVVSPERYRDDKGWRMLQAHGGEHAWLFVINQWDRGHPLQYEDFAKLLVKGGFQDPILLRTDSRDPGPARKADDFGQLQDFLREMADRHVMRQLELRAEALRLHGLHTALTGCLDRLGTAGGYAELAPEWGRIWDETQGELLRGLEWPIQSVARAFVGHEANPLRRSIDLTRPSGHEAKPEPRAAAPLLWDDWAASRLRDALDQLLLEAGQRGLPATPLKAELDRVFEAGGGTVLNEGQRSLRHALARPGNAFRRFLLKLSGGLAALLPILSISLVSYEVVKGYYESVAQHLDFLGVDFAIHSVLLIGLSWLLPFFVYRQLKPSAEDTAIRGLRSGIGRALAGLGEEVAERLARVEDRRARLVAEGHRIAEAAGAAAPVEPLPGPGLLGRVLPTRPGPPRKGSDSVQSMFNTSK</sequence>
<feature type="region of interest" description="Disordered" evidence="1">
    <location>
        <begin position="540"/>
        <end position="567"/>
    </location>
</feature>
<dbReference type="SUPFAM" id="SSF52540">
    <property type="entry name" value="P-loop containing nucleoside triphosphate hydrolases"/>
    <property type="match status" value="1"/>
</dbReference>
<dbReference type="Proteomes" id="UP000192923">
    <property type="component" value="Unassembled WGS sequence"/>
</dbReference>
<reference evidence="4 5" key="1">
    <citation type="submission" date="2016-12" db="EMBL/GenBank/DDBJ databases">
        <authorList>
            <person name="Song W.-J."/>
            <person name="Kurnit D.M."/>
        </authorList>
    </citation>
    <scope>NUCLEOTIDE SEQUENCE [LARGE SCALE GENOMIC DNA]</scope>
    <source>
        <strain evidence="4 5">175</strain>
    </source>
</reference>
<organism evidence="4 5">
    <name type="scientific">Methylomagnum ishizawai</name>
    <dbReference type="NCBI Taxonomy" id="1760988"/>
    <lineage>
        <taxon>Bacteria</taxon>
        <taxon>Pseudomonadati</taxon>
        <taxon>Pseudomonadota</taxon>
        <taxon>Gammaproteobacteria</taxon>
        <taxon>Methylococcales</taxon>
        <taxon>Methylococcaceae</taxon>
        <taxon>Methylomagnum</taxon>
    </lineage>
</organism>
<dbReference type="GO" id="GO:0005525">
    <property type="term" value="F:GTP binding"/>
    <property type="evidence" value="ECO:0007669"/>
    <property type="project" value="InterPro"/>
</dbReference>
<proteinExistence type="predicted"/>
<gene>
    <name evidence="4" type="ORF">SAMN02949497_3039</name>
</gene>
<evidence type="ECO:0000259" key="3">
    <source>
        <dbReference type="Pfam" id="PF01926"/>
    </source>
</evidence>
<feature type="domain" description="G" evidence="3">
    <location>
        <begin position="54"/>
        <end position="163"/>
    </location>
</feature>
<evidence type="ECO:0000313" key="5">
    <source>
        <dbReference type="Proteomes" id="UP000192923"/>
    </source>
</evidence>
<evidence type="ECO:0000256" key="1">
    <source>
        <dbReference type="SAM" id="MobiDB-lite"/>
    </source>
</evidence>
<dbReference type="RefSeq" id="WP_085214084.1">
    <property type="nucleotide sequence ID" value="NZ_FXAM01000001.1"/>
</dbReference>
<accession>A0A1Y6CZ64</accession>
<feature type="transmembrane region" description="Helical" evidence="2">
    <location>
        <begin position="452"/>
        <end position="471"/>
    </location>
</feature>
<evidence type="ECO:0000256" key="2">
    <source>
        <dbReference type="SAM" id="Phobius"/>
    </source>
</evidence>
<dbReference type="InterPro" id="IPR006073">
    <property type="entry name" value="GTP-bd"/>
</dbReference>
<keyword evidence="2" id="KW-0472">Membrane</keyword>
<evidence type="ECO:0000313" key="4">
    <source>
        <dbReference type="EMBL" id="SMF95667.1"/>
    </source>
</evidence>
<keyword evidence="2" id="KW-1133">Transmembrane helix</keyword>
<dbReference type="AlphaFoldDB" id="A0A1Y6CZ64"/>
<protein>
    <submittedName>
        <fullName evidence="4">50S ribosome-binding GTPase</fullName>
    </submittedName>
</protein>
<dbReference type="OrthoDB" id="238366at2"/>
<dbReference type="Pfam" id="PF01926">
    <property type="entry name" value="MMR_HSR1"/>
    <property type="match status" value="1"/>
</dbReference>
<dbReference type="Gene3D" id="3.40.50.300">
    <property type="entry name" value="P-loop containing nucleotide triphosphate hydrolases"/>
    <property type="match status" value="1"/>
</dbReference>
<keyword evidence="5" id="KW-1185">Reference proteome</keyword>
<feature type="compositionally biased region" description="Polar residues" evidence="1">
    <location>
        <begin position="557"/>
        <end position="567"/>
    </location>
</feature>
<name>A0A1Y6CZ64_9GAMM</name>
<dbReference type="EMBL" id="FXAM01000001">
    <property type="protein sequence ID" value="SMF95667.1"/>
    <property type="molecule type" value="Genomic_DNA"/>
</dbReference>
<feature type="transmembrane region" description="Helical" evidence="2">
    <location>
        <begin position="409"/>
        <end position="432"/>
    </location>
</feature>